<evidence type="ECO:0000313" key="2">
    <source>
        <dbReference type="EMBL" id="KAE8353115.1"/>
    </source>
</evidence>
<dbReference type="AlphaFoldDB" id="A0A5N6Z645"/>
<evidence type="ECO:0000256" key="1">
    <source>
        <dbReference type="SAM" id="SignalP"/>
    </source>
</evidence>
<protein>
    <submittedName>
        <fullName evidence="2">Uncharacterized protein</fullName>
    </submittedName>
</protein>
<feature type="chain" id="PRO_5024926587" evidence="1">
    <location>
        <begin position="19"/>
        <end position="108"/>
    </location>
</feature>
<proteinExistence type="predicted"/>
<feature type="signal peptide" evidence="1">
    <location>
        <begin position="1"/>
        <end position="18"/>
    </location>
</feature>
<accession>A0A5N6Z645</accession>
<dbReference type="Proteomes" id="UP000327118">
    <property type="component" value="Unassembled WGS sequence"/>
</dbReference>
<keyword evidence="1" id="KW-0732">Signal</keyword>
<gene>
    <name evidence="2" type="ORF">BDV28DRAFT_113638</name>
</gene>
<sequence length="108" mass="11950">MYCTMRIAILIITTATLAVSIDQADQWNQTSSRNITLQPQNETTKTKDGGCVDCPTVISTAPSNVHTNGSTVRCHENGWPCLHYSSCCSRDCRWTWPGGYPIPIRQCA</sequence>
<reference evidence="3" key="1">
    <citation type="submission" date="2019-04" db="EMBL/GenBank/DDBJ databases">
        <title>Friends and foes A comparative genomics studyof 23 Aspergillus species from section Flavi.</title>
        <authorList>
            <consortium name="DOE Joint Genome Institute"/>
            <person name="Kjaerbolling I."/>
            <person name="Vesth T."/>
            <person name="Frisvad J.C."/>
            <person name="Nybo J.L."/>
            <person name="Theobald S."/>
            <person name="Kildgaard S."/>
            <person name="Isbrandt T."/>
            <person name="Kuo A."/>
            <person name="Sato A."/>
            <person name="Lyhne E.K."/>
            <person name="Kogle M.E."/>
            <person name="Wiebenga A."/>
            <person name="Kun R.S."/>
            <person name="Lubbers R.J."/>
            <person name="Makela M.R."/>
            <person name="Barry K."/>
            <person name="Chovatia M."/>
            <person name="Clum A."/>
            <person name="Daum C."/>
            <person name="Haridas S."/>
            <person name="He G."/>
            <person name="LaButti K."/>
            <person name="Lipzen A."/>
            <person name="Mondo S."/>
            <person name="Riley R."/>
            <person name="Salamov A."/>
            <person name="Simmons B.A."/>
            <person name="Magnuson J.K."/>
            <person name="Henrissat B."/>
            <person name="Mortensen U.H."/>
            <person name="Larsen T.O."/>
            <person name="Devries R.P."/>
            <person name="Grigoriev I.V."/>
            <person name="Machida M."/>
            <person name="Baker S.E."/>
            <person name="Andersen M.R."/>
        </authorList>
    </citation>
    <scope>NUCLEOTIDE SEQUENCE [LARGE SCALE GENOMIC DNA]</scope>
    <source>
        <strain evidence="3">CBS 553.77</strain>
    </source>
</reference>
<name>A0A5N6Z645_9EURO</name>
<organism evidence="2 3">
    <name type="scientific">Aspergillus coremiiformis</name>
    <dbReference type="NCBI Taxonomy" id="138285"/>
    <lineage>
        <taxon>Eukaryota</taxon>
        <taxon>Fungi</taxon>
        <taxon>Dikarya</taxon>
        <taxon>Ascomycota</taxon>
        <taxon>Pezizomycotina</taxon>
        <taxon>Eurotiomycetes</taxon>
        <taxon>Eurotiomycetidae</taxon>
        <taxon>Eurotiales</taxon>
        <taxon>Aspergillaceae</taxon>
        <taxon>Aspergillus</taxon>
        <taxon>Aspergillus subgen. Circumdati</taxon>
    </lineage>
</organism>
<keyword evidence="3" id="KW-1185">Reference proteome</keyword>
<evidence type="ECO:0000313" key="3">
    <source>
        <dbReference type="Proteomes" id="UP000327118"/>
    </source>
</evidence>
<dbReference type="EMBL" id="ML739107">
    <property type="protein sequence ID" value="KAE8353115.1"/>
    <property type="molecule type" value="Genomic_DNA"/>
</dbReference>